<dbReference type="EMBL" id="CP022728">
    <property type="protein sequence ID" value="AST49301.1"/>
    <property type="molecule type" value="Genomic_DNA"/>
</dbReference>
<keyword evidence="1" id="KW-0472">Membrane</keyword>
<keyword evidence="2" id="KW-0614">Plasmid</keyword>
<feature type="transmembrane region" description="Helical" evidence="1">
    <location>
        <begin position="34"/>
        <end position="55"/>
    </location>
</feature>
<evidence type="ECO:0000313" key="2">
    <source>
        <dbReference type="EMBL" id="AST49301.1"/>
    </source>
</evidence>
<evidence type="ECO:0000256" key="1">
    <source>
        <dbReference type="SAM" id="Phobius"/>
    </source>
</evidence>
<name>A0A223HH36_ECO57</name>
<dbReference type="AlphaFoldDB" id="A0A223HH36"/>
<geneLocation type="plasmid" evidence="2">
    <name>p35K</name>
</geneLocation>
<reference evidence="2" key="1">
    <citation type="submission" date="2017-08" db="EMBL/GenBank/DDBJ databases">
        <authorList>
            <person name="de Groot N.N."/>
        </authorList>
    </citation>
    <scope>NUCLEOTIDE SEQUENCE</scope>
    <source>
        <strain evidence="2">FRIK2069</strain>
        <plasmid evidence="2">p35K</plasmid>
    </source>
</reference>
<organism evidence="2">
    <name type="scientific">Escherichia coli O157:H7</name>
    <dbReference type="NCBI Taxonomy" id="83334"/>
    <lineage>
        <taxon>Bacteria</taxon>
        <taxon>Pseudomonadati</taxon>
        <taxon>Pseudomonadota</taxon>
        <taxon>Gammaproteobacteria</taxon>
        <taxon>Enterobacterales</taxon>
        <taxon>Enterobacteriaceae</taxon>
        <taxon>Escherichia</taxon>
    </lineage>
</organism>
<accession>A0A223HH36</accession>
<keyword evidence="1" id="KW-0812">Transmembrane</keyword>
<sequence>MGEIPSDNKKQPTLIAQKIKETSMKKLTFNLNFVVSWAVVLSVFVGAGGAQYICARSNVSS</sequence>
<proteinExistence type="predicted"/>
<protein>
    <submittedName>
        <fullName evidence="2">Uncharacterized protein</fullName>
    </submittedName>
</protein>
<gene>
    <name evidence="2" type="ORF">A8V30_32435</name>
</gene>
<keyword evidence="1" id="KW-1133">Transmembrane helix</keyword>